<keyword evidence="9" id="KW-0547">Nucleotide-binding</keyword>
<evidence type="ECO:0000256" key="3">
    <source>
        <dbReference type="ARBA" id="ARBA00004742"/>
    </source>
</evidence>
<evidence type="ECO:0000256" key="14">
    <source>
        <dbReference type="ARBA" id="ARBA00047700"/>
    </source>
</evidence>
<keyword evidence="11" id="KW-0067">ATP-binding</keyword>
<dbReference type="AlphaFoldDB" id="A0A7T6APW5"/>
<protein>
    <recommendedName>
        <fullName evidence="6">Phosphoenolpyruvate synthase</fullName>
        <ecNumber evidence="5">2.7.9.2</ecNumber>
    </recommendedName>
    <alternativeName>
        <fullName evidence="13">Pyruvate, water dikinase</fullName>
    </alternativeName>
</protein>
<evidence type="ECO:0000256" key="11">
    <source>
        <dbReference type="ARBA" id="ARBA00022840"/>
    </source>
</evidence>
<comment type="pathway">
    <text evidence="3">Carbohydrate biosynthesis; gluconeogenesis.</text>
</comment>
<evidence type="ECO:0000259" key="16">
    <source>
        <dbReference type="Pfam" id="PF01326"/>
    </source>
</evidence>
<dbReference type="InterPro" id="IPR008279">
    <property type="entry name" value="PEP-util_enz_mobile_dom"/>
</dbReference>
<evidence type="ECO:0000256" key="10">
    <source>
        <dbReference type="ARBA" id="ARBA00022777"/>
    </source>
</evidence>
<evidence type="ECO:0000313" key="18">
    <source>
        <dbReference type="Proteomes" id="UP000596092"/>
    </source>
</evidence>
<feature type="domain" description="Pyruvate phosphate dikinase AMP/ATP-binding" evidence="16">
    <location>
        <begin position="143"/>
        <end position="451"/>
    </location>
</feature>
<dbReference type="Gene3D" id="3.30.470.20">
    <property type="entry name" value="ATP-grasp fold, B domain"/>
    <property type="match status" value="1"/>
</dbReference>
<comment type="cofactor">
    <cofactor evidence="1">
        <name>Mg(2+)</name>
        <dbReference type="ChEBI" id="CHEBI:18420"/>
    </cofactor>
</comment>
<dbReference type="GO" id="GO:0005524">
    <property type="term" value="F:ATP binding"/>
    <property type="evidence" value="ECO:0007669"/>
    <property type="project" value="UniProtKB-KW"/>
</dbReference>
<evidence type="ECO:0000256" key="2">
    <source>
        <dbReference type="ARBA" id="ARBA00002988"/>
    </source>
</evidence>
<dbReference type="SUPFAM" id="SSF56059">
    <property type="entry name" value="Glutathione synthetase ATP-binding domain-like"/>
    <property type="match status" value="1"/>
</dbReference>
<keyword evidence="17" id="KW-0670">Pyruvate</keyword>
<proteinExistence type="inferred from homology"/>
<keyword evidence="7" id="KW-0808">Transferase</keyword>
<dbReference type="Pfam" id="PF00391">
    <property type="entry name" value="PEP-utilizers"/>
    <property type="match status" value="1"/>
</dbReference>
<feature type="domain" description="PEP-utilising enzyme mobile" evidence="15">
    <location>
        <begin position="497"/>
        <end position="565"/>
    </location>
</feature>
<gene>
    <name evidence="17" type="ORF">HP555_02550</name>
</gene>
<dbReference type="Proteomes" id="UP000596092">
    <property type="component" value="Chromosome"/>
</dbReference>
<keyword evidence="18" id="KW-1185">Reference proteome</keyword>
<dbReference type="RefSeq" id="WP_199263653.1">
    <property type="nucleotide sequence ID" value="NZ_CP054140.1"/>
</dbReference>
<evidence type="ECO:0000313" key="17">
    <source>
        <dbReference type="EMBL" id="QQG64820.1"/>
    </source>
</evidence>
<dbReference type="PANTHER" id="PTHR43030:SF1">
    <property type="entry name" value="PHOSPHOENOLPYRUVATE SYNTHASE"/>
    <property type="match status" value="1"/>
</dbReference>
<evidence type="ECO:0000259" key="15">
    <source>
        <dbReference type="Pfam" id="PF00391"/>
    </source>
</evidence>
<evidence type="ECO:0000256" key="4">
    <source>
        <dbReference type="ARBA" id="ARBA00007837"/>
    </source>
</evidence>
<keyword evidence="10 17" id="KW-0418">Kinase</keyword>
<name>A0A7T6APW5_9BACT</name>
<dbReference type="EMBL" id="CP054140">
    <property type="protein sequence ID" value="QQG64820.1"/>
    <property type="molecule type" value="Genomic_DNA"/>
</dbReference>
<dbReference type="KEGG" id="dog:HP555_02550"/>
<dbReference type="GO" id="GO:0046872">
    <property type="term" value="F:metal ion binding"/>
    <property type="evidence" value="ECO:0007669"/>
    <property type="project" value="UniProtKB-KW"/>
</dbReference>
<sequence>MLKKLATFSKKFLFLNQEEHDPVLEEEEVEALRLTFKSRYHNFKLLLAANTRVLEAMADIERALQGNESFSMSFVQTRCTTISVNVFRMINSMEVISPGKYSALKDSFAAIQKQIDGLLDARKQITDNRLVIPITALSSEMTELVGAKMAKLGDVKNRLHMHVPDGFAITAAAHEMFMQAGGLQKEIARLFQVAGSDEDRNLDLVSSQIRQLIMASEVPDPIYRAVVEAYSAMKAANNNQEIRMAVRSSAFGEDAENTSFAGQYRSELNVSFSRFFYYYKQVLASKYSVQAITYKLNRGFRDEDIAMCVGCLAMVDAVVGGVIYTQSPLDNKDDAIYINATWGLPKAVVDGNDLCDIFVVSRDDNLTILRREVHNKSHQIVCLDGEGYARTATTEELADAPSLTDEQIRDLADHAIRIEQYYYDTPQDIEWAIDSQGKIYILQSRPLQQLEAVLPGPELDLKRFESSLLVNGGINASPGVASGNVFKVAKKVDILQFPEGAVLVVEQALPTWAPLVARAAAVVSEQGGFAGHLANVAREFGIPAIFGAAGAMAQLHNGDAVTVAADLCRVYLGNIGPLLEWTRPVPKLMLGSPVFESLEAVSKHIILLNLLDPDSRDFQPQNCRTFHDITRFIHEKSVVEMFNFGKDHSFSERSSKQLYYRVPMNWWLLNLDDGFTHEIHGKYVKLEDIASIPMLAFWEGFAAIPWDGPPAMDGKGMTSIIFRSTMNTALVAGVKSKYADRNYFMVSKNFCTLSSRLGYHFSTMEAMVSERSSENYLGFKFKGGAADFERCLGRIHFIREILERYSFRVTVIGDHLDARTEGRNMQYMLSRLKILGYLTLHTRQLDMIMGNTSLVGYYMKKLTTDIDSLLNAADNDHIGDQSLMSS</sequence>
<dbReference type="Gene3D" id="3.50.30.10">
    <property type="entry name" value="Phosphohistidine domain"/>
    <property type="match status" value="1"/>
</dbReference>
<evidence type="ECO:0000256" key="6">
    <source>
        <dbReference type="ARBA" id="ARBA00021623"/>
    </source>
</evidence>
<keyword evidence="12" id="KW-0460">Magnesium</keyword>
<dbReference type="Pfam" id="PF01326">
    <property type="entry name" value="PPDK_N"/>
    <property type="match status" value="1"/>
</dbReference>
<dbReference type="InterPro" id="IPR036637">
    <property type="entry name" value="Phosphohistidine_dom_sf"/>
</dbReference>
<dbReference type="Gene3D" id="3.30.1490.20">
    <property type="entry name" value="ATP-grasp fold, A domain"/>
    <property type="match status" value="1"/>
</dbReference>
<dbReference type="GO" id="GO:0006094">
    <property type="term" value="P:gluconeogenesis"/>
    <property type="evidence" value="ECO:0007669"/>
    <property type="project" value="UniProtKB-UniPathway"/>
</dbReference>
<comment type="catalytic activity">
    <reaction evidence="14">
        <text>pyruvate + ATP + H2O = phosphoenolpyruvate + AMP + phosphate + 2 H(+)</text>
        <dbReference type="Rhea" id="RHEA:11364"/>
        <dbReference type="ChEBI" id="CHEBI:15361"/>
        <dbReference type="ChEBI" id="CHEBI:15377"/>
        <dbReference type="ChEBI" id="CHEBI:15378"/>
        <dbReference type="ChEBI" id="CHEBI:30616"/>
        <dbReference type="ChEBI" id="CHEBI:43474"/>
        <dbReference type="ChEBI" id="CHEBI:58702"/>
        <dbReference type="ChEBI" id="CHEBI:456215"/>
        <dbReference type="EC" id="2.7.9.2"/>
    </reaction>
</comment>
<reference evidence="17 18" key="1">
    <citation type="submission" date="2020-05" db="EMBL/GenBank/DDBJ databases">
        <title>Complete genome of Desulfobulbus oligotrophicus.</title>
        <authorList>
            <person name="Podar M."/>
        </authorList>
    </citation>
    <scope>NUCLEOTIDE SEQUENCE [LARGE SCALE GENOMIC DNA]</scope>
    <source>
        <strain evidence="17 18">Prop6</strain>
    </source>
</reference>
<evidence type="ECO:0000256" key="1">
    <source>
        <dbReference type="ARBA" id="ARBA00001946"/>
    </source>
</evidence>
<evidence type="ECO:0000256" key="13">
    <source>
        <dbReference type="ARBA" id="ARBA00033470"/>
    </source>
</evidence>
<dbReference type="InterPro" id="IPR006319">
    <property type="entry name" value="PEP_synth"/>
</dbReference>
<evidence type="ECO:0000256" key="7">
    <source>
        <dbReference type="ARBA" id="ARBA00022679"/>
    </source>
</evidence>
<dbReference type="SUPFAM" id="SSF52009">
    <property type="entry name" value="Phosphohistidine domain"/>
    <property type="match status" value="1"/>
</dbReference>
<dbReference type="EC" id="2.7.9.2" evidence="5"/>
<dbReference type="PANTHER" id="PTHR43030">
    <property type="entry name" value="PHOSPHOENOLPYRUVATE SYNTHASE"/>
    <property type="match status" value="1"/>
</dbReference>
<accession>A0A7T6APW5</accession>
<evidence type="ECO:0000256" key="5">
    <source>
        <dbReference type="ARBA" id="ARBA00011996"/>
    </source>
</evidence>
<evidence type="ECO:0000256" key="8">
    <source>
        <dbReference type="ARBA" id="ARBA00022723"/>
    </source>
</evidence>
<evidence type="ECO:0000256" key="12">
    <source>
        <dbReference type="ARBA" id="ARBA00022842"/>
    </source>
</evidence>
<dbReference type="GO" id="GO:0008986">
    <property type="term" value="F:pyruvate, water dikinase activity"/>
    <property type="evidence" value="ECO:0007669"/>
    <property type="project" value="UniProtKB-EC"/>
</dbReference>
<dbReference type="InterPro" id="IPR013815">
    <property type="entry name" value="ATP_grasp_subdomain_1"/>
</dbReference>
<organism evidence="17 18">
    <name type="scientific">Desulfobulbus oligotrophicus</name>
    <dbReference type="NCBI Taxonomy" id="1909699"/>
    <lineage>
        <taxon>Bacteria</taxon>
        <taxon>Pseudomonadati</taxon>
        <taxon>Thermodesulfobacteriota</taxon>
        <taxon>Desulfobulbia</taxon>
        <taxon>Desulfobulbales</taxon>
        <taxon>Desulfobulbaceae</taxon>
        <taxon>Desulfobulbus</taxon>
    </lineage>
</organism>
<dbReference type="UniPathway" id="UPA00138"/>
<keyword evidence="8" id="KW-0479">Metal-binding</keyword>
<evidence type="ECO:0000256" key="9">
    <source>
        <dbReference type="ARBA" id="ARBA00022741"/>
    </source>
</evidence>
<comment type="similarity">
    <text evidence="4">Belongs to the PEP-utilizing enzyme family.</text>
</comment>
<dbReference type="InterPro" id="IPR002192">
    <property type="entry name" value="PPDK_AMP/ATP-bd"/>
</dbReference>
<comment type="function">
    <text evidence="2">Catalyzes the phosphorylation of pyruvate to phosphoenolpyruvate.</text>
</comment>